<dbReference type="RefSeq" id="WP_164210298.1">
    <property type="nucleotide sequence ID" value="NZ_JAAGSC010000033.1"/>
</dbReference>
<dbReference type="AlphaFoldDB" id="A0A845USS6"/>
<reference evidence="1 2" key="1">
    <citation type="submission" date="2020-02" db="EMBL/GenBank/DDBJ databases">
        <authorList>
            <person name="Zhang X.-Y."/>
        </authorList>
    </citation>
    <scope>NUCLEOTIDE SEQUENCE [LARGE SCALE GENOMIC DNA]</scope>
    <source>
        <strain evidence="1 2">C33</strain>
    </source>
</reference>
<comment type="caution">
    <text evidence="1">The sequence shown here is derived from an EMBL/GenBank/DDBJ whole genome shotgun (WGS) entry which is preliminary data.</text>
</comment>
<evidence type="ECO:0000313" key="1">
    <source>
        <dbReference type="EMBL" id="NDY94883.1"/>
    </source>
</evidence>
<proteinExistence type="predicted"/>
<sequence>MIFKTDQQGIVLDPNPRIGHKSRVEYRRPISEGARQPDANKIATSFIVNILENDIGLGVPGWLIDVANEVGDFFGLSVEPTFRFGLLGDVGGYFEVNSVGKSGLKIDYPLTVPITLPAPNTFACGDFVDVSTTRVNGNPWMEVEPAFYNLEVGPIADDLRIGVEIGLSVSVCLGVDLPGVGCAGKRRRFNSGLQSLTLLDLPDLSLPALLNFCEDAFEEGADVATLLGCTAPGGTRTLLQVAQTLIENNSIAKTIATFEPGKVTIATPDLPTNPVSLPEVAGEFRDVRSGALSFNAEDGGDRLKVSGATDDIAEVGFDLVSLIDVATGVPTSLSLGSGLGSLDLGDIAPTLSVNQRTHYQFDALPEFDAVLDTEMEWQVFSAEGALVASGFGKVIRMSPGERLQVRYPQALQDPTGVANIFELAGPFTTQSQQDYIQSLEARALQLNVPGLVNETLLELDLGKSQIPGSPKKIEHHRFELESFNISSQTPFFLDPEKPILDIVRFDVTDSLNLGRGERGIVYRLDVSNGGDVVLNQLQIFRDFSETFGSAQSFEVLCVDSPDLEKNETFDGNEDTNLLAQGNTMEIGQQSTIKMLVKVKPEVSEVLEDGCFGTVDYFATSSATGVSPIGTAVTDGFDQCTQTNRSDPIVSPVDLGAAVIDELSDFTVYGWEGVDLARSLGLSAGNLGTGKDLQVLPYRGKPSEDLRIIGDLHIARDLQITQSVLEADYLQLGRNFRGNGRGTNLILNGAKSVGSMCVSTFDKPSVSSANIRRAPKIEVKEGTEINLPPGQYEEVMVERGGLLILSAGIYDVGSLRIEGDGAIVNFDVALGPINLNLNEWLMLPVRDLAFLVENGSTRDVLIDYSGRKPQIFRSSLVQATILAPLASLNFDEGTRLEGAVYANRVKFGPASSFSGHRFQEPLQIDPVCQAVLNPAN</sequence>
<accession>A0A845USS6</accession>
<dbReference type="EMBL" id="JAAGSC010000033">
    <property type="protein sequence ID" value="NDY94883.1"/>
    <property type="molecule type" value="Genomic_DNA"/>
</dbReference>
<dbReference type="Proteomes" id="UP000484885">
    <property type="component" value="Unassembled WGS sequence"/>
</dbReference>
<protein>
    <submittedName>
        <fullName evidence="1">Uncharacterized protein</fullName>
    </submittedName>
</protein>
<evidence type="ECO:0000313" key="2">
    <source>
        <dbReference type="Proteomes" id="UP000484885"/>
    </source>
</evidence>
<organism evidence="1 2">
    <name type="scientific">Wenzhouxiangella limi</name>
    <dbReference type="NCBI Taxonomy" id="2707351"/>
    <lineage>
        <taxon>Bacteria</taxon>
        <taxon>Pseudomonadati</taxon>
        <taxon>Pseudomonadota</taxon>
        <taxon>Gammaproteobacteria</taxon>
        <taxon>Chromatiales</taxon>
        <taxon>Wenzhouxiangellaceae</taxon>
        <taxon>Wenzhouxiangella</taxon>
    </lineage>
</organism>
<gene>
    <name evidence="1" type="ORF">G3I74_03970</name>
</gene>
<name>A0A845USS6_9GAMM</name>
<keyword evidence="2" id="KW-1185">Reference proteome</keyword>